<keyword evidence="1" id="KW-0472">Membrane</keyword>
<sequence length="97" mass="10980">MCAMNHVFAILKQEPLPAFDPLVGFPWVVALFLPMTSCFHTLCVYCNVRLISYQQTSLLPSSYCMSLWKLDWLEGGSKIYPSANPISVQDKTQCMTI</sequence>
<protein>
    <submittedName>
        <fullName evidence="2">Uncharacterized protein</fullName>
    </submittedName>
</protein>
<keyword evidence="1" id="KW-1133">Transmembrane helix</keyword>
<dbReference type="Proteomes" id="UP000694892">
    <property type="component" value="Chromosome 7L"/>
</dbReference>
<accession>A0A974HB42</accession>
<evidence type="ECO:0000256" key="1">
    <source>
        <dbReference type="SAM" id="Phobius"/>
    </source>
</evidence>
<name>A0A974HB42_XENLA</name>
<evidence type="ECO:0000313" key="2">
    <source>
        <dbReference type="EMBL" id="OCT71478.1"/>
    </source>
</evidence>
<reference evidence="3" key="1">
    <citation type="journal article" date="2016" name="Nature">
        <title>Genome evolution in the allotetraploid frog Xenopus laevis.</title>
        <authorList>
            <person name="Session A.M."/>
            <person name="Uno Y."/>
            <person name="Kwon T."/>
            <person name="Chapman J.A."/>
            <person name="Toyoda A."/>
            <person name="Takahashi S."/>
            <person name="Fukui A."/>
            <person name="Hikosaka A."/>
            <person name="Suzuki A."/>
            <person name="Kondo M."/>
            <person name="van Heeringen S.J."/>
            <person name="Quigley I."/>
            <person name="Heinz S."/>
            <person name="Ogino H."/>
            <person name="Ochi H."/>
            <person name="Hellsten U."/>
            <person name="Lyons J.B."/>
            <person name="Simakov O."/>
            <person name="Putnam N."/>
            <person name="Stites J."/>
            <person name="Kuroki Y."/>
            <person name="Tanaka T."/>
            <person name="Michiue T."/>
            <person name="Watanabe M."/>
            <person name="Bogdanovic O."/>
            <person name="Lister R."/>
            <person name="Georgiou G."/>
            <person name="Paranjpe S.S."/>
            <person name="van Kruijsbergen I."/>
            <person name="Shu S."/>
            <person name="Carlson J."/>
            <person name="Kinoshita T."/>
            <person name="Ohta Y."/>
            <person name="Mawaribuchi S."/>
            <person name="Jenkins J."/>
            <person name="Grimwood J."/>
            <person name="Schmutz J."/>
            <person name="Mitros T."/>
            <person name="Mozaffari S.V."/>
            <person name="Suzuki Y."/>
            <person name="Haramoto Y."/>
            <person name="Yamamoto T.S."/>
            <person name="Takagi C."/>
            <person name="Heald R."/>
            <person name="Miller K."/>
            <person name="Haudenschild C."/>
            <person name="Kitzman J."/>
            <person name="Nakayama T."/>
            <person name="Izutsu Y."/>
            <person name="Robert J."/>
            <person name="Fortriede J."/>
            <person name="Burns K."/>
            <person name="Lotay V."/>
            <person name="Karimi K."/>
            <person name="Yasuoka Y."/>
            <person name="Dichmann D.S."/>
            <person name="Flajnik M.F."/>
            <person name="Houston D.W."/>
            <person name="Shendure J."/>
            <person name="DuPasquier L."/>
            <person name="Vize P.D."/>
            <person name="Zorn A.M."/>
            <person name="Ito M."/>
            <person name="Marcotte E.M."/>
            <person name="Wallingford J.B."/>
            <person name="Ito Y."/>
            <person name="Asashima M."/>
            <person name="Ueno N."/>
            <person name="Matsuda Y."/>
            <person name="Veenstra G.J."/>
            <person name="Fujiyama A."/>
            <person name="Harland R.M."/>
            <person name="Taira M."/>
            <person name="Rokhsar D.S."/>
        </authorList>
    </citation>
    <scope>NUCLEOTIDE SEQUENCE [LARGE SCALE GENOMIC DNA]</scope>
    <source>
        <strain evidence="3">J</strain>
    </source>
</reference>
<keyword evidence="1" id="KW-0812">Transmembrane</keyword>
<organism evidence="2 3">
    <name type="scientific">Xenopus laevis</name>
    <name type="common">African clawed frog</name>
    <dbReference type="NCBI Taxonomy" id="8355"/>
    <lineage>
        <taxon>Eukaryota</taxon>
        <taxon>Metazoa</taxon>
        <taxon>Chordata</taxon>
        <taxon>Craniata</taxon>
        <taxon>Vertebrata</taxon>
        <taxon>Euteleostomi</taxon>
        <taxon>Amphibia</taxon>
        <taxon>Batrachia</taxon>
        <taxon>Anura</taxon>
        <taxon>Pipoidea</taxon>
        <taxon>Pipidae</taxon>
        <taxon>Xenopodinae</taxon>
        <taxon>Xenopus</taxon>
        <taxon>Xenopus</taxon>
    </lineage>
</organism>
<dbReference type="AlphaFoldDB" id="A0A974HB42"/>
<dbReference type="EMBL" id="CM004478">
    <property type="protein sequence ID" value="OCT71478.1"/>
    <property type="molecule type" value="Genomic_DNA"/>
</dbReference>
<gene>
    <name evidence="2" type="ORF">XELAEV_18034454mg</name>
</gene>
<proteinExistence type="predicted"/>
<evidence type="ECO:0000313" key="3">
    <source>
        <dbReference type="Proteomes" id="UP000694892"/>
    </source>
</evidence>
<feature type="transmembrane region" description="Helical" evidence="1">
    <location>
        <begin position="25"/>
        <end position="48"/>
    </location>
</feature>